<protein>
    <submittedName>
        <fullName evidence="1">Uncharacterized protein</fullName>
    </submittedName>
</protein>
<dbReference type="AlphaFoldDB" id="A0A0E9TKU4"/>
<reference evidence="1" key="2">
    <citation type="journal article" date="2015" name="Fish Shellfish Immunol.">
        <title>Early steps in the European eel (Anguilla anguilla)-Vibrio vulnificus interaction in the gills: Role of the RtxA13 toxin.</title>
        <authorList>
            <person name="Callol A."/>
            <person name="Pajuelo D."/>
            <person name="Ebbesson L."/>
            <person name="Teles M."/>
            <person name="MacKenzie S."/>
            <person name="Amaro C."/>
        </authorList>
    </citation>
    <scope>NUCLEOTIDE SEQUENCE</scope>
</reference>
<accession>A0A0E9TKU4</accession>
<dbReference type="EMBL" id="GBXM01055234">
    <property type="protein sequence ID" value="JAH53343.1"/>
    <property type="molecule type" value="Transcribed_RNA"/>
</dbReference>
<name>A0A0E9TKU4_ANGAN</name>
<evidence type="ECO:0000313" key="1">
    <source>
        <dbReference type="EMBL" id="JAH53343.1"/>
    </source>
</evidence>
<organism evidence="1">
    <name type="scientific">Anguilla anguilla</name>
    <name type="common">European freshwater eel</name>
    <name type="synonym">Muraena anguilla</name>
    <dbReference type="NCBI Taxonomy" id="7936"/>
    <lineage>
        <taxon>Eukaryota</taxon>
        <taxon>Metazoa</taxon>
        <taxon>Chordata</taxon>
        <taxon>Craniata</taxon>
        <taxon>Vertebrata</taxon>
        <taxon>Euteleostomi</taxon>
        <taxon>Actinopterygii</taxon>
        <taxon>Neopterygii</taxon>
        <taxon>Teleostei</taxon>
        <taxon>Anguilliformes</taxon>
        <taxon>Anguillidae</taxon>
        <taxon>Anguilla</taxon>
    </lineage>
</organism>
<proteinExistence type="predicted"/>
<sequence length="62" mass="6805">MSSRDIVAGKIALPVSAFQRFAVASPYDLYTSTHCQNKQPDIGLLVGHIQLFPIVTIHMPPL</sequence>
<reference evidence="1" key="1">
    <citation type="submission" date="2014-11" db="EMBL/GenBank/DDBJ databases">
        <authorList>
            <person name="Amaro Gonzalez C."/>
        </authorList>
    </citation>
    <scope>NUCLEOTIDE SEQUENCE</scope>
</reference>